<feature type="domain" description="T6SS Transcription factor RovC-like DNA binding" evidence="1">
    <location>
        <begin position="10"/>
        <end position="83"/>
    </location>
</feature>
<proteinExistence type="predicted"/>
<dbReference type="EMBL" id="JBHTOQ010000003">
    <property type="protein sequence ID" value="MFD1480185.1"/>
    <property type="molecule type" value="Genomic_DNA"/>
</dbReference>
<gene>
    <name evidence="2" type="ORF">ACFQ5P_02635</name>
</gene>
<evidence type="ECO:0000313" key="3">
    <source>
        <dbReference type="Proteomes" id="UP001597302"/>
    </source>
</evidence>
<organism evidence="2 3">
    <name type="scientific">Paracoccus nototheniae</name>
    <dbReference type="NCBI Taxonomy" id="2489002"/>
    <lineage>
        <taxon>Bacteria</taxon>
        <taxon>Pseudomonadati</taxon>
        <taxon>Pseudomonadota</taxon>
        <taxon>Alphaproteobacteria</taxon>
        <taxon>Rhodobacterales</taxon>
        <taxon>Paracoccaceae</taxon>
        <taxon>Paracoccus</taxon>
    </lineage>
</organism>
<comment type="caution">
    <text evidence="2">The sequence shown here is derived from an EMBL/GenBank/DDBJ whole genome shotgun (WGS) entry which is preliminary data.</text>
</comment>
<dbReference type="Pfam" id="PF10074">
    <property type="entry name" value="RovC_DNA-bd"/>
    <property type="match status" value="1"/>
</dbReference>
<name>A0ABW4DR63_9RHOB</name>
<sequence length="87" mass="10024">MTKTVFLDQPPDSSVLTPYDREHLKTYLRLLDAEADGACWEEAVTVIFGLDPDKDAQRAARVYTTHLARAKWMTENGFRHLVRSSYH</sequence>
<dbReference type="InterPro" id="IPR018754">
    <property type="entry name" value="RovC-like_DNA-bd"/>
</dbReference>
<evidence type="ECO:0000313" key="2">
    <source>
        <dbReference type="EMBL" id="MFD1480185.1"/>
    </source>
</evidence>
<dbReference type="RefSeq" id="WP_165571026.1">
    <property type="nucleotide sequence ID" value="NZ_CBCSAJ010000006.1"/>
</dbReference>
<evidence type="ECO:0000259" key="1">
    <source>
        <dbReference type="Pfam" id="PF10074"/>
    </source>
</evidence>
<accession>A0ABW4DR63</accession>
<keyword evidence="3" id="KW-1185">Reference proteome</keyword>
<reference evidence="3" key="1">
    <citation type="journal article" date="2019" name="Int. J. Syst. Evol. Microbiol.">
        <title>The Global Catalogue of Microorganisms (GCM) 10K type strain sequencing project: providing services to taxonomists for standard genome sequencing and annotation.</title>
        <authorList>
            <consortium name="The Broad Institute Genomics Platform"/>
            <consortium name="The Broad Institute Genome Sequencing Center for Infectious Disease"/>
            <person name="Wu L."/>
            <person name="Ma J."/>
        </authorList>
    </citation>
    <scope>NUCLEOTIDE SEQUENCE [LARGE SCALE GENOMIC DNA]</scope>
    <source>
        <strain evidence="3">CCM 8875</strain>
    </source>
</reference>
<dbReference type="Proteomes" id="UP001597302">
    <property type="component" value="Unassembled WGS sequence"/>
</dbReference>
<protein>
    <submittedName>
        <fullName evidence="2">DNA -binding domain-containing protein</fullName>
    </submittedName>
</protein>